<evidence type="ECO:0000313" key="3">
    <source>
        <dbReference type="Proteomes" id="UP000429211"/>
    </source>
</evidence>
<gene>
    <name evidence="2" type="ORF">GBB04_08840</name>
</gene>
<dbReference type="Proteomes" id="UP000429211">
    <property type="component" value="Unassembled WGS sequence"/>
</dbReference>
<dbReference type="EMBL" id="WDPD01000010">
    <property type="protein sequence ID" value="KAB7459785.1"/>
    <property type="molecule type" value="Genomic_DNA"/>
</dbReference>
<sequence length="97" mass="10748">MDSCLIFDLPPCRALGGWSGVASDNKPGVKPGASRTLSRLPIPLYKALESLASHLAVHLENLLHRPTTRRCRGESNPWRRKRFPPKVNAPAKVVQQI</sequence>
<evidence type="ECO:0000313" key="2">
    <source>
        <dbReference type="EMBL" id="KAB7459785.1"/>
    </source>
</evidence>
<accession>A0A7J5TG87</accession>
<reference evidence="2 3" key="1">
    <citation type="journal article" date="2019" name="Nat. Med.">
        <title>A library of human gut bacterial isolates paired with longitudinal multiomics data enables mechanistic microbiome research.</title>
        <authorList>
            <person name="Poyet M."/>
            <person name="Groussin M."/>
            <person name="Gibbons S.M."/>
            <person name="Avila-Pacheco J."/>
            <person name="Jiang X."/>
            <person name="Kearney S.M."/>
            <person name="Perrotta A.R."/>
            <person name="Berdy B."/>
            <person name="Zhao S."/>
            <person name="Lieberman T.D."/>
            <person name="Swanson P.K."/>
            <person name="Smith M."/>
            <person name="Roesemann S."/>
            <person name="Alexander J.E."/>
            <person name="Rich S.A."/>
            <person name="Livny J."/>
            <person name="Vlamakis H."/>
            <person name="Clish C."/>
            <person name="Bullock K."/>
            <person name="Deik A."/>
            <person name="Scott J."/>
            <person name="Pierce K.A."/>
            <person name="Xavier R.J."/>
            <person name="Alm E.J."/>
        </authorList>
    </citation>
    <scope>NUCLEOTIDE SEQUENCE [LARGE SCALE GENOMIC DNA]</scope>
    <source>
        <strain evidence="2 3">BIOML-A2</strain>
    </source>
</reference>
<keyword evidence="2" id="KW-0067">ATP-binding</keyword>
<feature type="region of interest" description="Disordered" evidence="1">
    <location>
        <begin position="69"/>
        <end position="97"/>
    </location>
</feature>
<organism evidence="2 3">
    <name type="scientific">Bifidobacterium dentium</name>
    <dbReference type="NCBI Taxonomy" id="1689"/>
    <lineage>
        <taxon>Bacteria</taxon>
        <taxon>Bacillati</taxon>
        <taxon>Actinomycetota</taxon>
        <taxon>Actinomycetes</taxon>
        <taxon>Bifidobacteriales</taxon>
        <taxon>Bifidobacteriaceae</taxon>
        <taxon>Bifidobacterium</taxon>
    </lineage>
</organism>
<comment type="caution">
    <text evidence="2">The sequence shown here is derived from an EMBL/GenBank/DDBJ whole genome shotgun (WGS) entry which is preliminary data.</text>
</comment>
<dbReference type="AlphaFoldDB" id="A0A7J5TG87"/>
<dbReference type="GO" id="GO:0005524">
    <property type="term" value="F:ATP binding"/>
    <property type="evidence" value="ECO:0007669"/>
    <property type="project" value="UniProtKB-KW"/>
</dbReference>
<name>A0A7J5TG87_9BIFI</name>
<keyword evidence="2" id="KW-0547">Nucleotide-binding</keyword>
<evidence type="ECO:0000256" key="1">
    <source>
        <dbReference type="SAM" id="MobiDB-lite"/>
    </source>
</evidence>
<proteinExistence type="predicted"/>
<protein>
    <submittedName>
        <fullName evidence="2">ATP-binding protein IstB</fullName>
    </submittedName>
</protein>